<comment type="subcellular location">
    <subcellularLocation>
        <location evidence="1">Cell membrane</location>
        <topology evidence="1">Multi-pass membrane protein</topology>
    </subcellularLocation>
</comment>
<feature type="domain" description="YetF-like N-terminal transmembrane" evidence="9">
    <location>
        <begin position="6"/>
        <end position="80"/>
    </location>
</feature>
<keyword evidence="5 7" id="KW-1133">Transmembrane helix</keyword>
<feature type="transmembrane region" description="Helical" evidence="7">
    <location>
        <begin position="44"/>
        <end position="77"/>
    </location>
</feature>
<keyword evidence="4 7" id="KW-0812">Transmembrane</keyword>
<accession>A0A087EE95</accession>
<comment type="caution">
    <text evidence="10">The sequence shown here is derived from an EMBL/GenBank/DDBJ whole genome shotgun (WGS) entry which is preliminary data.</text>
</comment>
<name>A0A087EE95_9BIFI</name>
<sequence length="211" mass="23192">MVNLSYLDIAIKLALGLLSLVFVINVSGKGNLAPSSATDQVQNYVLGGIVGGVIYSTSVTIVQYIIILLIWLGLVLLLKWAKSSSSVVKRIMDGEPVILIQRGDLDVEACRHAGLTAQEVAFKLRSQGVYSIREVKRAVLEQNGQLIIVKAGEENPKYPVITDGSIQTNVLEMVEHDEEWLTARLKDMGYDNISDIFLAEYDHGNLTVVTY</sequence>
<protein>
    <recommendedName>
        <fullName evidence="12">DUF421 domain-containing protein</fullName>
    </recommendedName>
</protein>
<evidence type="ECO:0000256" key="6">
    <source>
        <dbReference type="ARBA" id="ARBA00023136"/>
    </source>
</evidence>
<dbReference type="STRING" id="356829.BITS_0957"/>
<evidence type="ECO:0000313" key="11">
    <source>
        <dbReference type="Proteomes" id="UP000029080"/>
    </source>
</evidence>
<dbReference type="Pfam" id="PF04239">
    <property type="entry name" value="DUF421"/>
    <property type="match status" value="1"/>
</dbReference>
<dbReference type="OrthoDB" id="9778331at2"/>
<reference evidence="10 11" key="1">
    <citation type="submission" date="2014-03" db="EMBL/GenBank/DDBJ databases">
        <title>Genomics of Bifidobacteria.</title>
        <authorList>
            <person name="Ventura M."/>
            <person name="Milani C."/>
            <person name="Lugli G.A."/>
        </authorList>
    </citation>
    <scope>NUCLEOTIDE SEQUENCE [LARGE SCALE GENOMIC DNA]</scope>
    <source>
        <strain evidence="10 11">JCM 13495</strain>
    </source>
</reference>
<proteinExistence type="inferred from homology"/>
<dbReference type="InterPro" id="IPR007353">
    <property type="entry name" value="DUF421"/>
</dbReference>
<evidence type="ECO:0000256" key="7">
    <source>
        <dbReference type="SAM" id="Phobius"/>
    </source>
</evidence>
<keyword evidence="6 7" id="KW-0472">Membrane</keyword>
<keyword evidence="3" id="KW-1003">Cell membrane</keyword>
<evidence type="ECO:0000259" key="8">
    <source>
        <dbReference type="Pfam" id="PF04239"/>
    </source>
</evidence>
<evidence type="ECO:0000256" key="4">
    <source>
        <dbReference type="ARBA" id="ARBA00022692"/>
    </source>
</evidence>
<dbReference type="eggNOG" id="COG2323">
    <property type="taxonomic scope" value="Bacteria"/>
</dbReference>
<dbReference type="Pfam" id="PF20730">
    <property type="entry name" value="YetF_N"/>
    <property type="match status" value="1"/>
</dbReference>
<dbReference type="Proteomes" id="UP000029080">
    <property type="component" value="Unassembled WGS sequence"/>
</dbReference>
<evidence type="ECO:0000256" key="1">
    <source>
        <dbReference type="ARBA" id="ARBA00004651"/>
    </source>
</evidence>
<evidence type="ECO:0000256" key="2">
    <source>
        <dbReference type="ARBA" id="ARBA00006448"/>
    </source>
</evidence>
<dbReference type="GO" id="GO:0005886">
    <property type="term" value="C:plasma membrane"/>
    <property type="evidence" value="ECO:0007669"/>
    <property type="project" value="UniProtKB-SubCell"/>
</dbReference>
<dbReference type="AlphaFoldDB" id="A0A087EE95"/>
<gene>
    <name evidence="10" type="ORF">BITS_0957</name>
</gene>
<comment type="similarity">
    <text evidence="2">Belongs to the UPF0702 family.</text>
</comment>
<evidence type="ECO:0000256" key="3">
    <source>
        <dbReference type="ARBA" id="ARBA00022475"/>
    </source>
</evidence>
<evidence type="ECO:0008006" key="12">
    <source>
        <dbReference type="Google" id="ProtNLM"/>
    </source>
</evidence>
<keyword evidence="11" id="KW-1185">Reference proteome</keyword>
<feature type="domain" description="YetF C-terminal" evidence="8">
    <location>
        <begin position="85"/>
        <end position="202"/>
    </location>
</feature>
<dbReference type="Gene3D" id="3.30.240.20">
    <property type="entry name" value="bsu07140 like domains"/>
    <property type="match status" value="2"/>
</dbReference>
<evidence type="ECO:0000259" key="9">
    <source>
        <dbReference type="Pfam" id="PF20730"/>
    </source>
</evidence>
<dbReference type="InterPro" id="IPR023090">
    <property type="entry name" value="UPF0702_alpha/beta_dom_sf"/>
</dbReference>
<dbReference type="PANTHER" id="PTHR34582:SF6">
    <property type="entry name" value="UPF0702 TRANSMEMBRANE PROTEIN YCAP"/>
    <property type="match status" value="1"/>
</dbReference>
<evidence type="ECO:0000313" key="10">
    <source>
        <dbReference type="EMBL" id="KFJ06096.1"/>
    </source>
</evidence>
<dbReference type="RefSeq" id="WP_034533720.1">
    <property type="nucleotide sequence ID" value="NZ_JGZU01000009.1"/>
</dbReference>
<evidence type="ECO:0000256" key="5">
    <source>
        <dbReference type="ARBA" id="ARBA00022989"/>
    </source>
</evidence>
<dbReference type="PANTHER" id="PTHR34582">
    <property type="entry name" value="UPF0702 TRANSMEMBRANE PROTEIN YCAP"/>
    <property type="match status" value="1"/>
</dbReference>
<dbReference type="InterPro" id="IPR048454">
    <property type="entry name" value="YetF_N"/>
</dbReference>
<dbReference type="EMBL" id="JGZU01000009">
    <property type="protein sequence ID" value="KFJ06096.1"/>
    <property type="molecule type" value="Genomic_DNA"/>
</dbReference>
<organism evidence="10 11">
    <name type="scientific">Bifidobacterium tsurumiense</name>
    <dbReference type="NCBI Taxonomy" id="356829"/>
    <lineage>
        <taxon>Bacteria</taxon>
        <taxon>Bacillati</taxon>
        <taxon>Actinomycetota</taxon>
        <taxon>Actinomycetes</taxon>
        <taxon>Bifidobacteriales</taxon>
        <taxon>Bifidobacteriaceae</taxon>
        <taxon>Bifidobacterium</taxon>
    </lineage>
</organism>